<dbReference type="AlphaFoldDB" id="A0AA38HE81"/>
<comment type="similarity">
    <text evidence="3 10">Belongs to the peptidase M16 family.</text>
</comment>
<dbReference type="Gene3D" id="3.30.830.10">
    <property type="entry name" value="Metalloenzyme, LuxS/M16 peptidase-like"/>
    <property type="match status" value="2"/>
</dbReference>
<feature type="domain" description="Peptidase M16 N-terminal" evidence="12">
    <location>
        <begin position="69"/>
        <end position="216"/>
    </location>
</feature>
<reference evidence="14" key="1">
    <citation type="journal article" date="2022" name="G3 (Bethesda)">
        <title>High quality genome of the basidiomycete yeast Dioszegia hungarica PDD-24b-2 isolated from cloud water.</title>
        <authorList>
            <person name="Jarrige D."/>
            <person name="Haridas S."/>
            <person name="Bleykasten-Grosshans C."/>
            <person name="Joly M."/>
            <person name="Nadalig T."/>
            <person name="Sancelme M."/>
            <person name="Vuilleumier S."/>
            <person name="Grigoriev I.V."/>
            <person name="Amato P."/>
            <person name="Bringel F."/>
        </authorList>
    </citation>
    <scope>NUCLEOTIDE SEQUENCE</scope>
    <source>
        <strain evidence="14">PDD-24b-2</strain>
    </source>
</reference>
<dbReference type="GO" id="GO:0005759">
    <property type="term" value="C:mitochondrial matrix"/>
    <property type="evidence" value="ECO:0007669"/>
    <property type="project" value="UniProtKB-SubCell"/>
</dbReference>
<evidence type="ECO:0000256" key="1">
    <source>
        <dbReference type="ARBA" id="ARBA00002123"/>
    </source>
</evidence>
<feature type="region of interest" description="Disordered" evidence="11">
    <location>
        <begin position="39"/>
        <end position="61"/>
    </location>
</feature>
<dbReference type="EMBL" id="JAKWFO010000004">
    <property type="protein sequence ID" value="KAI9637254.1"/>
    <property type="molecule type" value="Genomic_DNA"/>
</dbReference>
<evidence type="ECO:0000256" key="7">
    <source>
        <dbReference type="ARBA" id="ARBA00030006"/>
    </source>
</evidence>
<comment type="caution">
    <text evidence="14">The sequence shown here is derived from an EMBL/GenBank/DDBJ whole genome shotgun (WGS) entry which is preliminary data.</text>
</comment>
<evidence type="ECO:0000256" key="3">
    <source>
        <dbReference type="ARBA" id="ARBA00007261"/>
    </source>
</evidence>
<dbReference type="PANTHER" id="PTHR11851">
    <property type="entry name" value="METALLOPROTEASE"/>
    <property type="match status" value="1"/>
</dbReference>
<feature type="domain" description="Peptidase M16 C-terminal" evidence="13">
    <location>
        <begin position="225"/>
        <end position="448"/>
    </location>
</feature>
<evidence type="ECO:0000313" key="15">
    <source>
        <dbReference type="Proteomes" id="UP001164286"/>
    </source>
</evidence>
<dbReference type="GeneID" id="77726005"/>
<dbReference type="GO" id="GO:0046872">
    <property type="term" value="F:metal ion binding"/>
    <property type="evidence" value="ECO:0007669"/>
    <property type="project" value="InterPro"/>
</dbReference>
<dbReference type="GO" id="GO:0004222">
    <property type="term" value="F:metalloendopeptidase activity"/>
    <property type="evidence" value="ECO:0007669"/>
    <property type="project" value="InterPro"/>
</dbReference>
<organism evidence="14 15">
    <name type="scientific">Dioszegia hungarica</name>
    <dbReference type="NCBI Taxonomy" id="4972"/>
    <lineage>
        <taxon>Eukaryota</taxon>
        <taxon>Fungi</taxon>
        <taxon>Dikarya</taxon>
        <taxon>Basidiomycota</taxon>
        <taxon>Agaricomycotina</taxon>
        <taxon>Tremellomycetes</taxon>
        <taxon>Tremellales</taxon>
        <taxon>Bulleribasidiaceae</taxon>
        <taxon>Dioszegia</taxon>
    </lineage>
</organism>
<evidence type="ECO:0000256" key="2">
    <source>
        <dbReference type="ARBA" id="ARBA00004305"/>
    </source>
</evidence>
<keyword evidence="15" id="KW-1185">Reference proteome</keyword>
<proteinExistence type="inferred from homology"/>
<keyword evidence="6" id="KW-0496">Mitochondrion</keyword>
<evidence type="ECO:0000256" key="6">
    <source>
        <dbReference type="ARBA" id="ARBA00023128"/>
    </source>
</evidence>
<keyword evidence="5" id="KW-0809">Transit peptide</keyword>
<evidence type="ECO:0000256" key="5">
    <source>
        <dbReference type="ARBA" id="ARBA00022946"/>
    </source>
</evidence>
<dbReference type="InterPro" id="IPR050361">
    <property type="entry name" value="MPP/UQCRC_Complex"/>
</dbReference>
<evidence type="ECO:0000313" key="14">
    <source>
        <dbReference type="EMBL" id="KAI9637254.1"/>
    </source>
</evidence>
<dbReference type="Proteomes" id="UP001164286">
    <property type="component" value="Unassembled WGS sequence"/>
</dbReference>
<evidence type="ECO:0000256" key="10">
    <source>
        <dbReference type="RuleBase" id="RU004447"/>
    </source>
</evidence>
<dbReference type="SUPFAM" id="SSF63411">
    <property type="entry name" value="LuxS/MPP-like metallohydrolase"/>
    <property type="match status" value="2"/>
</dbReference>
<comment type="function">
    <text evidence="1">Substrate recognition and binding subunit of the essential mitochondrial processing protease (MPP), which cleaves the mitochondrial sequence off newly imported precursors proteins.</text>
</comment>
<dbReference type="InterPro" id="IPR011765">
    <property type="entry name" value="Pept_M16_N"/>
</dbReference>
<evidence type="ECO:0000256" key="4">
    <source>
        <dbReference type="ARBA" id="ARBA00016741"/>
    </source>
</evidence>
<dbReference type="InterPro" id="IPR001431">
    <property type="entry name" value="Pept_M16_Zn_BS"/>
</dbReference>
<name>A0AA38HE81_9TREE</name>
<dbReference type="InterPro" id="IPR011249">
    <property type="entry name" value="Metalloenz_LuxS/M16"/>
</dbReference>
<dbReference type="Pfam" id="PF05193">
    <property type="entry name" value="Peptidase_M16_C"/>
    <property type="match status" value="1"/>
</dbReference>
<protein>
    <recommendedName>
        <fullName evidence="4">Mitochondrial-processing peptidase subunit alpha</fullName>
    </recommendedName>
    <alternativeName>
        <fullName evidence="7">Alpha-MPP</fullName>
    </alternativeName>
    <alternativeName>
        <fullName evidence="8">Inactive zinc metalloprotease alpha</fullName>
    </alternativeName>
    <alternativeName>
        <fullName evidence="9">Matrix processing peptidase</fullName>
    </alternativeName>
</protein>
<comment type="subcellular location">
    <subcellularLocation>
        <location evidence="2">Mitochondrion matrix</location>
    </subcellularLocation>
</comment>
<evidence type="ECO:0000256" key="8">
    <source>
        <dbReference type="ARBA" id="ARBA00032315"/>
    </source>
</evidence>
<dbReference type="FunFam" id="3.30.830.10:FF:000023">
    <property type="entry name" value="Mitochondrial processing peptidase alpha subunit"/>
    <property type="match status" value="1"/>
</dbReference>
<evidence type="ECO:0000256" key="9">
    <source>
        <dbReference type="ARBA" id="ARBA00083075"/>
    </source>
</evidence>
<dbReference type="Pfam" id="PF00675">
    <property type="entry name" value="Peptidase_M16"/>
    <property type="match status" value="1"/>
</dbReference>
<dbReference type="PROSITE" id="PS00143">
    <property type="entry name" value="INSULINASE"/>
    <property type="match status" value="1"/>
</dbReference>
<sequence length="547" mass="58897">MIPSSRLLRAPIASGSRQLLSTPAPTAVAALAKQCRPASTTSLPSASTTGSAGTSGSSATVTTLPNKMRVVTESTPGHFHAVGVYIDAGSRFETRERSGVSHLIDRLAFKSTDKHSDTEMTTLIDSLGSQISCASSRETIMYQSSIFPHHLPTALSILSSTILHPLLLPAEIESQKQAAAYEIREIWSKPELILPEVLHTVAYRDNTLGMPLLCPEEQLGVLGEKEVRGFMDEWYRPERMVLAGSGMAHEELVELGERYFGGLKPEVAATPDVYAPVTGAGGGKEPQSLGRKSFATVSAAPVDGAHERLASQRAVYTGGEEYIEKPEEEFVHLYIGFEGLGIHDPDIYALATLQTLLGGGGSFSAGGPGKGMYTRLYTSVLNRYHAVDFCQAFHHCYVDSGLFGISAAVYPKFAPRIAEVIAQQLHALTGPMRGGLEEVEVSRAKNMLKSTLVMALESRLTAVEDLGRQTQVHGNKVPVEEMCAKIDALTMDDLWRTAKRIVRPASGPSGLNFGLGSGKPTIVAQGKNLETLGDVKRVLKRWDLGVQ</sequence>
<evidence type="ECO:0000259" key="13">
    <source>
        <dbReference type="Pfam" id="PF05193"/>
    </source>
</evidence>
<dbReference type="FunFam" id="3.30.830.10:FF:000032">
    <property type="entry name" value="Mitochondrial processing peptidase, alpha subunit"/>
    <property type="match status" value="1"/>
</dbReference>
<dbReference type="InterPro" id="IPR007863">
    <property type="entry name" value="Peptidase_M16_C"/>
</dbReference>
<dbReference type="RefSeq" id="XP_052947031.1">
    <property type="nucleotide sequence ID" value="XM_053086804.1"/>
</dbReference>
<evidence type="ECO:0000256" key="11">
    <source>
        <dbReference type="SAM" id="MobiDB-lite"/>
    </source>
</evidence>
<accession>A0AA38HE81</accession>
<dbReference type="PANTHER" id="PTHR11851:SF49">
    <property type="entry name" value="MITOCHONDRIAL-PROCESSING PEPTIDASE SUBUNIT ALPHA"/>
    <property type="match status" value="1"/>
</dbReference>
<gene>
    <name evidence="14" type="ORF">MKK02DRAFT_23895</name>
</gene>
<evidence type="ECO:0000259" key="12">
    <source>
        <dbReference type="Pfam" id="PF00675"/>
    </source>
</evidence>
<dbReference type="GO" id="GO:0006627">
    <property type="term" value="P:protein processing involved in protein targeting to mitochondrion"/>
    <property type="evidence" value="ECO:0007669"/>
    <property type="project" value="TreeGrafter"/>
</dbReference>